<reference evidence="1" key="1">
    <citation type="journal article" date="2022" name="bioRxiv">
        <title>Sequencing and chromosome-scale assembly of the giantPleurodeles waltlgenome.</title>
        <authorList>
            <person name="Brown T."/>
            <person name="Elewa A."/>
            <person name="Iarovenko S."/>
            <person name="Subramanian E."/>
            <person name="Araus A.J."/>
            <person name="Petzold A."/>
            <person name="Susuki M."/>
            <person name="Suzuki K.-i.T."/>
            <person name="Hayashi T."/>
            <person name="Toyoda A."/>
            <person name="Oliveira C."/>
            <person name="Osipova E."/>
            <person name="Leigh N.D."/>
            <person name="Simon A."/>
            <person name="Yun M.H."/>
        </authorList>
    </citation>
    <scope>NUCLEOTIDE SEQUENCE</scope>
    <source>
        <strain evidence="1">20211129_DDA</strain>
        <tissue evidence="1">Liver</tissue>
    </source>
</reference>
<evidence type="ECO:0000313" key="1">
    <source>
        <dbReference type="EMBL" id="KAJ1143942.1"/>
    </source>
</evidence>
<comment type="caution">
    <text evidence="1">The sequence shown here is derived from an EMBL/GenBank/DDBJ whole genome shotgun (WGS) entry which is preliminary data.</text>
</comment>
<sequence>MQGTALRHFLTRRLRSSSVCRVFWRPRDCAWNPGLAERSHKCCVNPVGVAWNFLPHGRRCVDSSLEVGLRRPGSAVRRSGGPCVKVPVTTQVLHRSSPCEVGLRRSGSACSEFVTAGQALRCF</sequence>
<proteinExistence type="predicted"/>
<dbReference type="AlphaFoldDB" id="A0AAV7QWY2"/>
<accession>A0AAV7QWY2</accession>
<dbReference type="EMBL" id="JANPWB010000010">
    <property type="protein sequence ID" value="KAJ1143942.1"/>
    <property type="molecule type" value="Genomic_DNA"/>
</dbReference>
<evidence type="ECO:0000313" key="2">
    <source>
        <dbReference type="Proteomes" id="UP001066276"/>
    </source>
</evidence>
<gene>
    <name evidence="1" type="ORF">NDU88_010244</name>
</gene>
<organism evidence="1 2">
    <name type="scientific">Pleurodeles waltl</name>
    <name type="common">Iberian ribbed newt</name>
    <dbReference type="NCBI Taxonomy" id="8319"/>
    <lineage>
        <taxon>Eukaryota</taxon>
        <taxon>Metazoa</taxon>
        <taxon>Chordata</taxon>
        <taxon>Craniata</taxon>
        <taxon>Vertebrata</taxon>
        <taxon>Euteleostomi</taxon>
        <taxon>Amphibia</taxon>
        <taxon>Batrachia</taxon>
        <taxon>Caudata</taxon>
        <taxon>Salamandroidea</taxon>
        <taxon>Salamandridae</taxon>
        <taxon>Pleurodelinae</taxon>
        <taxon>Pleurodeles</taxon>
    </lineage>
</organism>
<dbReference type="Proteomes" id="UP001066276">
    <property type="component" value="Chromosome 6"/>
</dbReference>
<protein>
    <submittedName>
        <fullName evidence="1">Uncharacterized protein</fullName>
    </submittedName>
</protein>
<keyword evidence="2" id="KW-1185">Reference proteome</keyword>
<name>A0AAV7QWY2_PLEWA</name>